<dbReference type="EMBL" id="PDSK01000098">
    <property type="protein sequence ID" value="PIE33482.1"/>
    <property type="molecule type" value="Genomic_DNA"/>
</dbReference>
<sequence>MLEWFVAAVMKREFDSSATWGNRFKHSGMGGDYDVIACVENHLVYIEVKSSPPKHIEQSDIQAFMDRVCALRPNAAIFLEDTHLRMQDKLAEMFIDEMWRRYGEHADQAYPLRRLRGEIFSIQKHIFLANTKPDLITNLEVCLTHFLCQDLEGPLSECSCSST</sequence>
<gene>
    <name evidence="1" type="ORF">CSA56_11810</name>
</gene>
<dbReference type="AlphaFoldDB" id="A0A2G6KEV0"/>
<accession>A0A2G6KEV0</accession>
<name>A0A2G6KEV0_9BACT</name>
<comment type="caution">
    <text evidence="1">The sequence shown here is derived from an EMBL/GenBank/DDBJ whole genome shotgun (WGS) entry which is preliminary data.</text>
</comment>
<proteinExistence type="predicted"/>
<reference evidence="1 2" key="1">
    <citation type="submission" date="2017-10" db="EMBL/GenBank/DDBJ databases">
        <title>Novel microbial diversity and functional potential in the marine mammal oral microbiome.</title>
        <authorList>
            <person name="Dudek N.K."/>
            <person name="Sun C.L."/>
            <person name="Burstein D."/>
            <person name="Kantor R.S."/>
            <person name="Aliaga Goltsman D.S."/>
            <person name="Bik E.M."/>
            <person name="Thomas B.C."/>
            <person name="Banfield J.F."/>
            <person name="Relman D.A."/>
        </authorList>
    </citation>
    <scope>NUCLEOTIDE SEQUENCE [LARGE SCALE GENOMIC DNA]</scope>
    <source>
        <strain evidence="1">DOLJORAL78_47_16</strain>
    </source>
</reference>
<organism evidence="1 2">
    <name type="scientific">candidate division KSB3 bacterium</name>
    <dbReference type="NCBI Taxonomy" id="2044937"/>
    <lineage>
        <taxon>Bacteria</taxon>
        <taxon>candidate division KSB3</taxon>
    </lineage>
</organism>
<dbReference type="Proteomes" id="UP000230821">
    <property type="component" value="Unassembled WGS sequence"/>
</dbReference>
<evidence type="ECO:0000313" key="2">
    <source>
        <dbReference type="Proteomes" id="UP000230821"/>
    </source>
</evidence>
<evidence type="ECO:0000313" key="1">
    <source>
        <dbReference type="EMBL" id="PIE33482.1"/>
    </source>
</evidence>
<protein>
    <submittedName>
        <fullName evidence="1">Uncharacterized protein</fullName>
    </submittedName>
</protein>